<reference evidence="2" key="1">
    <citation type="submission" date="2014-09" db="EMBL/GenBank/DDBJ databases">
        <authorList>
            <person name="Sharma Rahul"/>
            <person name="Thines Marco"/>
        </authorList>
    </citation>
    <scope>NUCLEOTIDE SEQUENCE [LARGE SCALE GENOMIC DNA]</scope>
</reference>
<accession>A0A0P1AII5</accession>
<evidence type="ECO:0000313" key="2">
    <source>
        <dbReference type="Proteomes" id="UP000054928"/>
    </source>
</evidence>
<dbReference type="Proteomes" id="UP000054928">
    <property type="component" value="Unassembled WGS sequence"/>
</dbReference>
<keyword evidence="2" id="KW-1185">Reference proteome</keyword>
<dbReference type="RefSeq" id="XP_024577030.1">
    <property type="nucleotide sequence ID" value="XM_024726343.1"/>
</dbReference>
<name>A0A0P1AII5_PLAHL</name>
<proteinExistence type="predicted"/>
<dbReference type="AlphaFoldDB" id="A0A0P1AII5"/>
<evidence type="ECO:0000313" key="1">
    <source>
        <dbReference type="EMBL" id="CEG40661.1"/>
    </source>
</evidence>
<protein>
    <submittedName>
        <fullName evidence="1">Uncharacterized protein</fullName>
    </submittedName>
</protein>
<dbReference type="GeneID" id="36405902"/>
<organism evidence="1 2">
    <name type="scientific">Plasmopara halstedii</name>
    <name type="common">Downy mildew of sunflower</name>
    <dbReference type="NCBI Taxonomy" id="4781"/>
    <lineage>
        <taxon>Eukaryota</taxon>
        <taxon>Sar</taxon>
        <taxon>Stramenopiles</taxon>
        <taxon>Oomycota</taxon>
        <taxon>Peronosporomycetes</taxon>
        <taxon>Peronosporales</taxon>
        <taxon>Peronosporaceae</taxon>
        <taxon>Plasmopara</taxon>
    </lineage>
</organism>
<dbReference type="EMBL" id="CCYD01000523">
    <property type="protein sequence ID" value="CEG40661.1"/>
    <property type="molecule type" value="Genomic_DNA"/>
</dbReference>
<sequence>MLSRSYMNLTAANNSVNESDNIPVERVLQHLPPKNLLYRNTKYHYILHIGTRSGTGELILRSLARRAAAQLGAESKIVTYTWPSLKWMLVWWQLNKGLTIFKS</sequence>